<feature type="compositionally biased region" description="Acidic residues" evidence="1">
    <location>
        <begin position="171"/>
        <end position="198"/>
    </location>
</feature>
<evidence type="ECO:0000313" key="2">
    <source>
        <dbReference type="EMBL" id="KAF9472279.1"/>
    </source>
</evidence>
<sequence length="290" mass="32874">MSSKEQHIDFVGREITLLTNFILSQLPKSYGIQFHADKALESISYRTSDNKRKTLGPWIDAPGYRPKDASRDENQTGKFIDDLVDQAPIRTRILAEMDEHQKTMQHFIPQCVASNKIQPLTDNDIAVLKEHVDKKQVPCAERKLAYSYRKQDDIYANTRMRLAYRISGAEDPIEESNDKGDEGEDDKPEANPDSEADLSTEKTTPRKAFSNSGLTAEDEAYALTEISDDSDDERSDTTHTSLGRKSRKRARSASIIYQDKPSYKRTCSTAVLQKRENAHSNATEISEYFA</sequence>
<feature type="compositionally biased region" description="Basic residues" evidence="1">
    <location>
        <begin position="242"/>
        <end position="251"/>
    </location>
</feature>
<feature type="compositionally biased region" description="Acidic residues" evidence="1">
    <location>
        <begin position="216"/>
        <end position="234"/>
    </location>
</feature>
<protein>
    <submittedName>
        <fullName evidence="2">Uncharacterized protein</fullName>
    </submittedName>
</protein>
<dbReference type="OrthoDB" id="3061143at2759"/>
<dbReference type="EMBL" id="MU155554">
    <property type="protein sequence ID" value="KAF9472279.1"/>
    <property type="molecule type" value="Genomic_DNA"/>
</dbReference>
<comment type="caution">
    <text evidence="2">The sequence shown here is derived from an EMBL/GenBank/DDBJ whole genome shotgun (WGS) entry which is preliminary data.</text>
</comment>
<feature type="region of interest" description="Disordered" evidence="1">
    <location>
        <begin position="167"/>
        <end position="257"/>
    </location>
</feature>
<organism evidence="2 3">
    <name type="scientific">Pholiota conissans</name>
    <dbReference type="NCBI Taxonomy" id="109636"/>
    <lineage>
        <taxon>Eukaryota</taxon>
        <taxon>Fungi</taxon>
        <taxon>Dikarya</taxon>
        <taxon>Basidiomycota</taxon>
        <taxon>Agaricomycotina</taxon>
        <taxon>Agaricomycetes</taxon>
        <taxon>Agaricomycetidae</taxon>
        <taxon>Agaricales</taxon>
        <taxon>Agaricineae</taxon>
        <taxon>Strophariaceae</taxon>
        <taxon>Pholiota</taxon>
    </lineage>
</organism>
<name>A0A9P5YMZ6_9AGAR</name>
<keyword evidence="3" id="KW-1185">Reference proteome</keyword>
<reference evidence="2" key="1">
    <citation type="submission" date="2020-11" db="EMBL/GenBank/DDBJ databases">
        <authorList>
            <consortium name="DOE Joint Genome Institute"/>
            <person name="Ahrendt S."/>
            <person name="Riley R."/>
            <person name="Andreopoulos W."/>
            <person name="Labutti K."/>
            <person name="Pangilinan J."/>
            <person name="Ruiz-Duenas F.J."/>
            <person name="Barrasa J.M."/>
            <person name="Sanchez-Garcia M."/>
            <person name="Camarero S."/>
            <person name="Miyauchi S."/>
            <person name="Serrano A."/>
            <person name="Linde D."/>
            <person name="Babiker R."/>
            <person name="Drula E."/>
            <person name="Ayuso-Fernandez I."/>
            <person name="Pacheco R."/>
            <person name="Padilla G."/>
            <person name="Ferreira P."/>
            <person name="Barriuso J."/>
            <person name="Kellner H."/>
            <person name="Castanera R."/>
            <person name="Alfaro M."/>
            <person name="Ramirez L."/>
            <person name="Pisabarro A.G."/>
            <person name="Kuo A."/>
            <person name="Tritt A."/>
            <person name="Lipzen A."/>
            <person name="He G."/>
            <person name="Yan M."/>
            <person name="Ng V."/>
            <person name="Cullen D."/>
            <person name="Martin F."/>
            <person name="Rosso M.-N."/>
            <person name="Henrissat B."/>
            <person name="Hibbett D."/>
            <person name="Martinez A.T."/>
            <person name="Grigoriev I.V."/>
        </authorList>
    </citation>
    <scope>NUCLEOTIDE SEQUENCE</scope>
    <source>
        <strain evidence="2">CIRM-BRFM 674</strain>
    </source>
</reference>
<proteinExistence type="predicted"/>
<dbReference type="AlphaFoldDB" id="A0A9P5YMZ6"/>
<evidence type="ECO:0000256" key="1">
    <source>
        <dbReference type="SAM" id="MobiDB-lite"/>
    </source>
</evidence>
<gene>
    <name evidence="2" type="ORF">BDN70DRAFT_938300</name>
</gene>
<dbReference type="Proteomes" id="UP000807469">
    <property type="component" value="Unassembled WGS sequence"/>
</dbReference>
<accession>A0A9P5YMZ6</accession>
<evidence type="ECO:0000313" key="3">
    <source>
        <dbReference type="Proteomes" id="UP000807469"/>
    </source>
</evidence>